<dbReference type="RefSeq" id="WP_047783294.1">
    <property type="nucleotide sequence ID" value="NZ_JZWI01000004.1"/>
</dbReference>
<keyword evidence="3" id="KW-1185">Reference proteome</keyword>
<keyword evidence="1" id="KW-0812">Transmembrane</keyword>
<proteinExistence type="predicted"/>
<feature type="transmembrane region" description="Helical" evidence="1">
    <location>
        <begin position="93"/>
        <end position="111"/>
    </location>
</feature>
<protein>
    <recommendedName>
        <fullName evidence="4">Phage holin family protein</fullName>
    </recommendedName>
</protein>
<dbReference type="EMBL" id="JZWI01000004">
    <property type="protein sequence ID" value="KLN58155.1"/>
    <property type="molecule type" value="Genomic_DNA"/>
</dbReference>
<dbReference type="Pfam" id="PF04020">
    <property type="entry name" value="Phage_holin_4_2"/>
    <property type="match status" value="1"/>
</dbReference>
<keyword evidence="1" id="KW-1133">Transmembrane helix</keyword>
<organism evidence="2 3">
    <name type="scientific">Variovorax paradoxus</name>
    <dbReference type="NCBI Taxonomy" id="34073"/>
    <lineage>
        <taxon>Bacteria</taxon>
        <taxon>Pseudomonadati</taxon>
        <taxon>Pseudomonadota</taxon>
        <taxon>Betaproteobacteria</taxon>
        <taxon>Burkholderiales</taxon>
        <taxon>Comamonadaceae</taxon>
        <taxon>Variovorax</taxon>
    </lineage>
</organism>
<dbReference type="Proteomes" id="UP000035170">
    <property type="component" value="Unassembled WGS sequence"/>
</dbReference>
<accession>A0A0H2MN51</accession>
<dbReference type="PANTHER" id="PTHR37309">
    <property type="entry name" value="SLR0284 PROTEIN"/>
    <property type="match status" value="1"/>
</dbReference>
<comment type="caution">
    <text evidence="2">The sequence shown here is derived from an EMBL/GenBank/DDBJ whole genome shotgun (WGS) entry which is preliminary data.</text>
</comment>
<evidence type="ECO:0000313" key="3">
    <source>
        <dbReference type="Proteomes" id="UP000035170"/>
    </source>
</evidence>
<name>A0A0H2MN51_VARPD</name>
<dbReference type="PANTHER" id="PTHR37309:SF1">
    <property type="entry name" value="SLR0284 PROTEIN"/>
    <property type="match status" value="1"/>
</dbReference>
<reference evidence="2 3" key="1">
    <citation type="submission" date="2015-03" db="EMBL/GenBank/DDBJ databases">
        <title>Genome sequence of Variovorax paradoxus TBEA6.</title>
        <authorList>
            <person name="Poehlein A."/>
            <person name="Schuldes J."/>
            <person name="Wuebbeler J.H."/>
            <person name="Hiessl S."/>
            <person name="Steinbuechel A."/>
            <person name="Daniel R."/>
        </authorList>
    </citation>
    <scope>NUCLEOTIDE SEQUENCE [LARGE SCALE GENOMIC DNA]</scope>
    <source>
        <strain evidence="2 3">TBEA6</strain>
    </source>
</reference>
<feature type="transmembrane region" description="Helical" evidence="1">
    <location>
        <begin position="6"/>
        <end position="26"/>
    </location>
</feature>
<evidence type="ECO:0000313" key="2">
    <source>
        <dbReference type="EMBL" id="KLN58155.1"/>
    </source>
</evidence>
<feature type="transmembrane region" description="Helical" evidence="1">
    <location>
        <begin position="64"/>
        <end position="86"/>
    </location>
</feature>
<sequence length="134" mass="14381">MLNNIAPFLVHWAITALSLWVASLIFRGIKFENTSALVISALLLGLANAIVKPLLIVLTLPLTLLTLGLFLLVINALMIMLVAALVRGFKLSGFWTAFFASIFISLLSIAIDSLVNSGDPATTIQMPTGSGKWL</sequence>
<dbReference type="AlphaFoldDB" id="A0A0H2MN51"/>
<evidence type="ECO:0000256" key="1">
    <source>
        <dbReference type="SAM" id="Phobius"/>
    </source>
</evidence>
<keyword evidence="1" id="KW-0472">Membrane</keyword>
<evidence type="ECO:0008006" key="4">
    <source>
        <dbReference type="Google" id="ProtNLM"/>
    </source>
</evidence>
<feature type="transmembrane region" description="Helical" evidence="1">
    <location>
        <begin position="38"/>
        <end position="58"/>
    </location>
</feature>
<gene>
    <name evidence="2" type="ORF">VPARA_06980</name>
</gene>
<dbReference type="PATRIC" id="fig|34073.19.peg.706"/>
<dbReference type="InterPro" id="IPR007165">
    <property type="entry name" value="Phage_holin_4_2"/>
</dbReference>